<dbReference type="EMBL" id="JACRIW010000111">
    <property type="protein sequence ID" value="MBI5170858.1"/>
    <property type="molecule type" value="Genomic_DNA"/>
</dbReference>
<dbReference type="NCBIfam" id="TIGR03506">
    <property type="entry name" value="FlgEFG_subfam"/>
    <property type="match status" value="1"/>
</dbReference>
<evidence type="ECO:0000256" key="1">
    <source>
        <dbReference type="ARBA" id="ARBA00009677"/>
    </source>
</evidence>
<dbReference type="Proteomes" id="UP000696931">
    <property type="component" value="Unassembled WGS sequence"/>
</dbReference>
<dbReference type="GO" id="GO:0009425">
    <property type="term" value="C:bacterial-type flagellum basal body"/>
    <property type="evidence" value="ECO:0007669"/>
    <property type="project" value="UniProtKB-SubCell"/>
</dbReference>
<dbReference type="AlphaFoldDB" id="A0A933SIC2"/>
<feature type="domain" description="Flagellar basal-body/hook protein C-terminal" evidence="3">
    <location>
        <begin position="181"/>
        <end position="225"/>
    </location>
</feature>
<dbReference type="InterPro" id="IPR037925">
    <property type="entry name" value="FlgE/F/G-like"/>
</dbReference>
<sequence length="230" mass="24571">MPLQGILNTARSLSYYMRKQEVTANNVANASSDAFKADRITARRVGNATFPVPVQELDLQQGTFRETARPLDLSLDGKGFFVVDTPEGERLTRGGSFRLDSVGHLTDQQGHRVLGADGPLLLQGGTVEVHGDGSVVVDGANAGRLRIVDAPDPSKLRKEGFGRFALEGQPEPANPDVTHVRQGAVEEANLDPLLAMVDLVTIQRAFTANMDALRAMDGVLGAISNEVGKA</sequence>
<accession>A0A933SIC2</accession>
<dbReference type="Pfam" id="PF22692">
    <property type="entry name" value="LlgE_F_G_D1"/>
    <property type="match status" value="1"/>
</dbReference>
<evidence type="ECO:0000259" key="4">
    <source>
        <dbReference type="Pfam" id="PF22692"/>
    </source>
</evidence>
<dbReference type="SUPFAM" id="SSF117143">
    <property type="entry name" value="Flagellar hook protein flgE"/>
    <property type="match status" value="1"/>
</dbReference>
<dbReference type="InterPro" id="IPR053967">
    <property type="entry name" value="LlgE_F_G-like_D1"/>
</dbReference>
<organism evidence="5 6">
    <name type="scientific">Eiseniibacteriota bacterium</name>
    <dbReference type="NCBI Taxonomy" id="2212470"/>
    <lineage>
        <taxon>Bacteria</taxon>
        <taxon>Candidatus Eiseniibacteriota</taxon>
    </lineage>
</organism>
<evidence type="ECO:0000313" key="6">
    <source>
        <dbReference type="Proteomes" id="UP000696931"/>
    </source>
</evidence>
<protein>
    <submittedName>
        <fullName evidence="5">Flagellar hook-basal body protein</fullName>
    </submittedName>
</protein>
<reference evidence="5" key="1">
    <citation type="submission" date="2020-07" db="EMBL/GenBank/DDBJ databases">
        <title>Huge and variable diversity of episymbiotic CPR bacteria and DPANN archaea in groundwater ecosystems.</title>
        <authorList>
            <person name="He C.Y."/>
            <person name="Keren R."/>
            <person name="Whittaker M."/>
            <person name="Farag I.F."/>
            <person name="Doudna J."/>
            <person name="Cate J.H.D."/>
            <person name="Banfield J.F."/>
        </authorList>
    </citation>
    <scope>NUCLEOTIDE SEQUENCE</scope>
    <source>
        <strain evidence="5">NC_groundwater_1813_Pr3_B-0.1um_71_17</strain>
    </source>
</reference>
<dbReference type="PANTHER" id="PTHR30435">
    <property type="entry name" value="FLAGELLAR PROTEIN"/>
    <property type="match status" value="1"/>
</dbReference>
<evidence type="ECO:0000313" key="5">
    <source>
        <dbReference type="EMBL" id="MBI5170858.1"/>
    </source>
</evidence>
<keyword evidence="5" id="KW-0969">Cilium</keyword>
<proteinExistence type="inferred from homology"/>
<feature type="domain" description="Flagellar hook protein FlgE/F/G-like D1" evidence="4">
    <location>
        <begin position="75"/>
        <end position="115"/>
    </location>
</feature>
<keyword evidence="2" id="KW-0975">Bacterial flagellum</keyword>
<dbReference type="Pfam" id="PF06429">
    <property type="entry name" value="Flg_bbr_C"/>
    <property type="match status" value="1"/>
</dbReference>
<comment type="caution">
    <text evidence="5">The sequence shown here is derived from an EMBL/GenBank/DDBJ whole genome shotgun (WGS) entry which is preliminary data.</text>
</comment>
<evidence type="ECO:0000259" key="3">
    <source>
        <dbReference type="Pfam" id="PF06429"/>
    </source>
</evidence>
<dbReference type="PANTHER" id="PTHR30435:SF19">
    <property type="entry name" value="FLAGELLAR BASAL-BODY ROD PROTEIN FLGG"/>
    <property type="match status" value="1"/>
</dbReference>
<gene>
    <name evidence="5" type="ORF">HZA61_15320</name>
</gene>
<dbReference type="InterPro" id="IPR010930">
    <property type="entry name" value="Flg_bb/hook_C_dom"/>
</dbReference>
<keyword evidence="5" id="KW-0282">Flagellum</keyword>
<dbReference type="GO" id="GO:0071978">
    <property type="term" value="P:bacterial-type flagellum-dependent swarming motility"/>
    <property type="evidence" value="ECO:0007669"/>
    <property type="project" value="TreeGrafter"/>
</dbReference>
<evidence type="ECO:0000256" key="2">
    <source>
        <dbReference type="RuleBase" id="RU362116"/>
    </source>
</evidence>
<name>A0A933SIC2_UNCEI</name>
<comment type="similarity">
    <text evidence="1 2">Belongs to the flagella basal body rod proteins family.</text>
</comment>
<keyword evidence="5" id="KW-0966">Cell projection</keyword>
<dbReference type="InterPro" id="IPR020013">
    <property type="entry name" value="Flagellar_FlgE/F/G"/>
</dbReference>
<comment type="subcellular location">
    <subcellularLocation>
        <location evidence="2">Bacterial flagellum basal body</location>
    </subcellularLocation>
</comment>